<evidence type="ECO:0000256" key="2">
    <source>
        <dbReference type="SAM" id="Phobius"/>
    </source>
</evidence>
<keyword evidence="4" id="KW-1185">Reference proteome</keyword>
<feature type="compositionally biased region" description="Low complexity" evidence="1">
    <location>
        <begin position="247"/>
        <end position="260"/>
    </location>
</feature>
<comment type="caution">
    <text evidence="3">The sequence shown here is derived from an EMBL/GenBank/DDBJ whole genome shotgun (WGS) entry which is preliminary data.</text>
</comment>
<accession>M0QGN1</accession>
<feature type="region of interest" description="Disordered" evidence="1">
    <location>
        <begin position="234"/>
        <end position="265"/>
    </location>
</feature>
<evidence type="ECO:0000256" key="1">
    <source>
        <dbReference type="SAM" id="MobiDB-lite"/>
    </source>
</evidence>
<dbReference type="eggNOG" id="ENOG5033T3V">
    <property type="taxonomic scope" value="Bacteria"/>
</dbReference>
<sequence length="298" mass="32112">MFGEAGTGPRTPGFLWSFLKTFAFVMLCGIVGPIFLVAYFVVDQPGIEWMLWTGLGITLLDVVIAFGIAFAGYSGQVKTSRLRAVGRVGVADVLGIEQTNIQINDQPLMKLRLRIHGDEIVAFETEKRMVVPIFQQPLLHSRRLSVLVDPDSNDFEIDWQGTALLSGSVPAQFTSSEDGRTYDLTGQAEPLSKILEILRAHGVSENLGTVDLRSNPEARAAVMNVVRSYASARGAAAGPAQTPPPSNSVTSTPTGPPTSTADNRSLGVRLAELEDLRIAGSISDVEYAAARQRILDSI</sequence>
<reference evidence="3 4" key="1">
    <citation type="submission" date="2013-01" db="EMBL/GenBank/DDBJ databases">
        <title>Whole genome shotgun sequence of Gordonia soli NBRC 108243.</title>
        <authorList>
            <person name="Isaki-Nakamura S."/>
            <person name="Hosoyama A."/>
            <person name="Tsuchikane K."/>
            <person name="Ando Y."/>
            <person name="Baba S."/>
            <person name="Ohji S."/>
            <person name="Hamada M."/>
            <person name="Tamura T."/>
            <person name="Yamazoe A."/>
            <person name="Yamazaki S."/>
            <person name="Fujita N."/>
        </authorList>
    </citation>
    <scope>NUCLEOTIDE SEQUENCE [LARGE SCALE GENOMIC DNA]</scope>
    <source>
        <strain evidence="3 4">NBRC 108243</strain>
    </source>
</reference>
<protein>
    <recommendedName>
        <fullName evidence="5">SHOCT domain-containing protein</fullName>
    </recommendedName>
</protein>
<proteinExistence type="predicted"/>
<evidence type="ECO:0000313" key="3">
    <source>
        <dbReference type="EMBL" id="GAC67785.1"/>
    </source>
</evidence>
<gene>
    <name evidence="3" type="ORF">GS4_11_00530</name>
</gene>
<feature type="transmembrane region" description="Helical" evidence="2">
    <location>
        <begin position="49"/>
        <end position="73"/>
    </location>
</feature>
<keyword evidence="2" id="KW-0812">Transmembrane</keyword>
<name>M0QGN1_9ACTN</name>
<dbReference type="AlphaFoldDB" id="M0QGN1"/>
<keyword evidence="2" id="KW-1133">Transmembrane helix</keyword>
<feature type="transmembrane region" description="Helical" evidence="2">
    <location>
        <begin position="22"/>
        <end position="42"/>
    </location>
</feature>
<dbReference type="Proteomes" id="UP000011666">
    <property type="component" value="Unassembled WGS sequence"/>
</dbReference>
<evidence type="ECO:0000313" key="4">
    <source>
        <dbReference type="Proteomes" id="UP000011666"/>
    </source>
</evidence>
<dbReference type="EMBL" id="BANX01000011">
    <property type="protein sequence ID" value="GAC67785.1"/>
    <property type="molecule type" value="Genomic_DNA"/>
</dbReference>
<keyword evidence="2" id="KW-0472">Membrane</keyword>
<dbReference type="STRING" id="1223545.GS4_11_00530"/>
<evidence type="ECO:0008006" key="5">
    <source>
        <dbReference type="Google" id="ProtNLM"/>
    </source>
</evidence>
<organism evidence="3 4">
    <name type="scientific">Gordonia soli NBRC 108243</name>
    <dbReference type="NCBI Taxonomy" id="1223545"/>
    <lineage>
        <taxon>Bacteria</taxon>
        <taxon>Bacillati</taxon>
        <taxon>Actinomycetota</taxon>
        <taxon>Actinomycetes</taxon>
        <taxon>Mycobacteriales</taxon>
        <taxon>Gordoniaceae</taxon>
        <taxon>Gordonia</taxon>
    </lineage>
</organism>